<dbReference type="EMBL" id="JACBZI010000001">
    <property type="protein sequence ID" value="NYI09114.1"/>
    <property type="molecule type" value="Genomic_DNA"/>
</dbReference>
<protein>
    <submittedName>
        <fullName evidence="1">Uncharacterized protein</fullName>
    </submittedName>
</protein>
<dbReference type="RefSeq" id="WP_179530137.1">
    <property type="nucleotide sequence ID" value="NZ_BAAAPP010000002.1"/>
</dbReference>
<comment type="caution">
    <text evidence="1">The sequence shown here is derived from an EMBL/GenBank/DDBJ whole genome shotgun (WGS) entry which is preliminary data.</text>
</comment>
<gene>
    <name evidence="1" type="ORF">BKA05_000629</name>
</gene>
<keyword evidence="2" id="KW-1185">Reference proteome</keyword>
<organism evidence="1 2">
    <name type="scientific">Nocardioides marinus</name>
    <dbReference type="NCBI Taxonomy" id="374514"/>
    <lineage>
        <taxon>Bacteria</taxon>
        <taxon>Bacillati</taxon>
        <taxon>Actinomycetota</taxon>
        <taxon>Actinomycetes</taxon>
        <taxon>Propionibacteriales</taxon>
        <taxon>Nocardioidaceae</taxon>
        <taxon>Nocardioides</taxon>
    </lineage>
</organism>
<evidence type="ECO:0000313" key="1">
    <source>
        <dbReference type="EMBL" id="NYI09114.1"/>
    </source>
</evidence>
<sequence>MAENSDVTSAVGSPVVAMLRTQVPAFEATFQVHLVEEENELGAFQAVSVFAAWLANRLTESPEAADVRRGFRVVEDVAVGDYPLGHELVTEFVEALADYPQAVERMGPETRLRLT</sequence>
<dbReference type="Proteomes" id="UP000537326">
    <property type="component" value="Unassembled WGS sequence"/>
</dbReference>
<evidence type="ECO:0000313" key="2">
    <source>
        <dbReference type="Proteomes" id="UP000537326"/>
    </source>
</evidence>
<proteinExistence type="predicted"/>
<accession>A0A7Z0C3I0</accession>
<name>A0A7Z0C3I0_9ACTN</name>
<dbReference type="AlphaFoldDB" id="A0A7Z0C3I0"/>
<reference evidence="1 2" key="1">
    <citation type="submission" date="2020-07" db="EMBL/GenBank/DDBJ databases">
        <title>Sequencing the genomes of 1000 actinobacteria strains.</title>
        <authorList>
            <person name="Klenk H.-P."/>
        </authorList>
    </citation>
    <scope>NUCLEOTIDE SEQUENCE [LARGE SCALE GENOMIC DNA]</scope>
    <source>
        <strain evidence="1 2">DSM 18248</strain>
    </source>
</reference>